<sequence>MGCCVSSLNPLPSVMSKTEQSGRGLTCGDGVLIKAGPGRLLPVSLVWMQGTVMEVQPDQNTVVLMDETGTFTVQGVKNIPKGKPCLSPEKLI</sequence>
<evidence type="ECO:0000313" key="1">
    <source>
        <dbReference type="Ensembl" id="ENSSORP00005000900.1"/>
    </source>
</evidence>
<dbReference type="InParanoid" id="A0A672YBQ9"/>
<dbReference type="Ensembl" id="ENSSORT00005000929.1">
    <property type="protein sequence ID" value="ENSSORP00005000900.1"/>
    <property type="gene ID" value="ENSSORG00005000548.1"/>
</dbReference>
<reference evidence="1" key="1">
    <citation type="submission" date="2019-06" db="EMBL/GenBank/DDBJ databases">
        <authorList>
            <consortium name="Wellcome Sanger Institute Data Sharing"/>
        </authorList>
    </citation>
    <scope>NUCLEOTIDE SEQUENCE [LARGE SCALE GENOMIC DNA]</scope>
</reference>
<name>A0A672YBQ9_9TELE</name>
<dbReference type="Pfam" id="PF16100">
    <property type="entry name" value="RMI2"/>
    <property type="match status" value="1"/>
</dbReference>
<organism evidence="1 2">
    <name type="scientific">Sphaeramia orbicularis</name>
    <name type="common">orbiculate cardinalfish</name>
    <dbReference type="NCBI Taxonomy" id="375764"/>
    <lineage>
        <taxon>Eukaryota</taxon>
        <taxon>Metazoa</taxon>
        <taxon>Chordata</taxon>
        <taxon>Craniata</taxon>
        <taxon>Vertebrata</taxon>
        <taxon>Euteleostomi</taxon>
        <taxon>Actinopterygii</taxon>
        <taxon>Neopterygii</taxon>
        <taxon>Teleostei</taxon>
        <taxon>Neoteleostei</taxon>
        <taxon>Acanthomorphata</taxon>
        <taxon>Gobiaria</taxon>
        <taxon>Kurtiformes</taxon>
        <taxon>Apogonoidei</taxon>
        <taxon>Apogonidae</taxon>
        <taxon>Apogoninae</taxon>
        <taxon>Sphaeramia</taxon>
    </lineage>
</organism>
<dbReference type="InterPro" id="IPR032245">
    <property type="entry name" value="RMI2"/>
</dbReference>
<keyword evidence="2" id="KW-1185">Reference proteome</keyword>
<evidence type="ECO:0000313" key="2">
    <source>
        <dbReference type="Proteomes" id="UP000472271"/>
    </source>
</evidence>
<reference evidence="1" key="3">
    <citation type="submission" date="2025-09" db="UniProtKB">
        <authorList>
            <consortium name="Ensembl"/>
        </authorList>
    </citation>
    <scope>IDENTIFICATION</scope>
</reference>
<dbReference type="Proteomes" id="UP000472271">
    <property type="component" value="Chromosome 8"/>
</dbReference>
<accession>A0A672YBQ9</accession>
<proteinExistence type="predicted"/>
<protein>
    <submittedName>
        <fullName evidence="1">Uncharacterized protein</fullName>
    </submittedName>
</protein>
<dbReference type="AlphaFoldDB" id="A0A672YBQ9"/>
<dbReference type="InterPro" id="IPR012340">
    <property type="entry name" value="NA-bd_OB-fold"/>
</dbReference>
<reference evidence="1" key="2">
    <citation type="submission" date="2025-08" db="UniProtKB">
        <authorList>
            <consortium name="Ensembl"/>
        </authorList>
    </citation>
    <scope>IDENTIFICATION</scope>
</reference>
<dbReference type="Gene3D" id="2.40.50.140">
    <property type="entry name" value="Nucleic acid-binding proteins"/>
    <property type="match status" value="1"/>
</dbReference>